<evidence type="ECO:0000313" key="2">
    <source>
        <dbReference type="EMBL" id="PHM24161.1"/>
    </source>
</evidence>
<proteinExistence type="predicted"/>
<dbReference type="Proteomes" id="UP000283568">
    <property type="component" value="Unassembled WGS sequence"/>
</dbReference>
<accession>A0A2D0IQQ3</accession>
<evidence type="ECO:0000313" key="3">
    <source>
        <dbReference type="EMBL" id="RKE91079.1"/>
    </source>
</evidence>
<protein>
    <submittedName>
        <fullName evidence="2">Uncharacterized protein</fullName>
    </submittedName>
</protein>
<comment type="caution">
    <text evidence="2">The sequence shown here is derived from an EMBL/GenBank/DDBJ whole genome shotgun (WGS) entry which is preliminary data.</text>
</comment>
<feature type="transmembrane region" description="Helical" evidence="1">
    <location>
        <begin position="44"/>
        <end position="62"/>
    </location>
</feature>
<evidence type="ECO:0000313" key="4">
    <source>
        <dbReference type="Proteomes" id="UP000225605"/>
    </source>
</evidence>
<reference evidence="2 4" key="1">
    <citation type="journal article" date="2017" name="Nat. Microbiol.">
        <title>Natural product diversity associated with the nematode symbionts Photorhabdus and Xenorhabdus.</title>
        <authorList>
            <person name="Tobias N.J."/>
            <person name="Wolff H."/>
            <person name="Djahanschiri B."/>
            <person name="Grundmann F."/>
            <person name="Kronenwerth M."/>
            <person name="Shi Y.M."/>
            <person name="Simonyi S."/>
            <person name="Grun P."/>
            <person name="Shapiro-Ilan D."/>
            <person name="Pidot S.J."/>
            <person name="Stinear T.P."/>
            <person name="Ebersberger I."/>
            <person name="Bode H.B."/>
        </authorList>
    </citation>
    <scope>NUCLEOTIDE SEQUENCE [LARGE SCALE GENOMIC DNA]</scope>
    <source>
        <strain evidence="2 4">DSM 16337</strain>
    </source>
</reference>
<dbReference type="AlphaFoldDB" id="A0A2D0IQQ3"/>
<keyword evidence="1" id="KW-0812">Transmembrane</keyword>
<dbReference type="RefSeq" id="WP_099132344.1">
    <property type="nucleotide sequence ID" value="NZ_CAWNOJ010000002.1"/>
</dbReference>
<keyword evidence="5" id="KW-1185">Reference proteome</keyword>
<reference evidence="3 5" key="2">
    <citation type="submission" date="2018-09" db="EMBL/GenBank/DDBJ databases">
        <title>Genomic Encyclopedia of Archaeal and Bacterial Type Strains, Phase II (KMG-II): from individual species to whole genera.</title>
        <authorList>
            <person name="Goeker M."/>
        </authorList>
    </citation>
    <scope>NUCLEOTIDE SEQUENCE [LARGE SCALE GENOMIC DNA]</scope>
    <source>
        <strain evidence="3 5">DSM 16337</strain>
    </source>
</reference>
<organism evidence="2 4">
    <name type="scientific">Xenorhabdus ehlersii</name>
    <dbReference type="NCBI Taxonomy" id="290111"/>
    <lineage>
        <taxon>Bacteria</taxon>
        <taxon>Pseudomonadati</taxon>
        <taxon>Pseudomonadota</taxon>
        <taxon>Gammaproteobacteria</taxon>
        <taxon>Enterobacterales</taxon>
        <taxon>Morganellaceae</taxon>
        <taxon>Xenorhabdus</taxon>
    </lineage>
</organism>
<dbReference type="EMBL" id="NIBT01000010">
    <property type="protein sequence ID" value="PHM24161.1"/>
    <property type="molecule type" value="Genomic_DNA"/>
</dbReference>
<keyword evidence="1" id="KW-0472">Membrane</keyword>
<dbReference type="Proteomes" id="UP000225605">
    <property type="component" value="Unassembled WGS sequence"/>
</dbReference>
<keyword evidence="1" id="KW-1133">Transmembrane helix</keyword>
<name>A0A2D0IQQ3_9GAMM</name>
<evidence type="ECO:0000313" key="5">
    <source>
        <dbReference type="Proteomes" id="UP000283568"/>
    </source>
</evidence>
<dbReference type="EMBL" id="RAQI01000002">
    <property type="protein sequence ID" value="RKE91079.1"/>
    <property type="molecule type" value="Genomic_DNA"/>
</dbReference>
<gene>
    <name evidence="3" type="ORF">BDE27_1282</name>
    <name evidence="2" type="ORF">Xehl_02209</name>
</gene>
<dbReference type="OrthoDB" id="9962496at2"/>
<sequence>MKRPLITLILLILAYGLTCSFGLVALEWILTDKNIYQLDWIKGFKMGSTLGGAGGAIIWLAYRFRLL</sequence>
<evidence type="ECO:0000256" key="1">
    <source>
        <dbReference type="SAM" id="Phobius"/>
    </source>
</evidence>